<evidence type="ECO:0000313" key="1">
    <source>
        <dbReference type="EMBL" id="KAK9401844.1"/>
    </source>
</evidence>
<dbReference type="Proteomes" id="UP001474421">
    <property type="component" value="Unassembled WGS sequence"/>
</dbReference>
<protein>
    <submittedName>
        <fullName evidence="1">AF4/FMR2 family member 3-like</fullName>
    </submittedName>
</protein>
<name>A0AAW1BIG5_CROAD</name>
<dbReference type="InterPro" id="IPR007797">
    <property type="entry name" value="AF4/FMR2"/>
</dbReference>
<dbReference type="Pfam" id="PF05110">
    <property type="entry name" value="AF-4"/>
    <property type="match status" value="1"/>
</dbReference>
<dbReference type="GO" id="GO:0010468">
    <property type="term" value="P:regulation of gene expression"/>
    <property type="evidence" value="ECO:0007669"/>
    <property type="project" value="InterPro"/>
</dbReference>
<evidence type="ECO:0000313" key="2">
    <source>
        <dbReference type="Proteomes" id="UP001474421"/>
    </source>
</evidence>
<organism evidence="1 2">
    <name type="scientific">Crotalus adamanteus</name>
    <name type="common">Eastern diamondback rattlesnake</name>
    <dbReference type="NCBI Taxonomy" id="8729"/>
    <lineage>
        <taxon>Eukaryota</taxon>
        <taxon>Metazoa</taxon>
        <taxon>Chordata</taxon>
        <taxon>Craniata</taxon>
        <taxon>Vertebrata</taxon>
        <taxon>Euteleostomi</taxon>
        <taxon>Lepidosauria</taxon>
        <taxon>Squamata</taxon>
        <taxon>Bifurcata</taxon>
        <taxon>Unidentata</taxon>
        <taxon>Episquamata</taxon>
        <taxon>Toxicofera</taxon>
        <taxon>Serpentes</taxon>
        <taxon>Colubroidea</taxon>
        <taxon>Viperidae</taxon>
        <taxon>Crotalinae</taxon>
        <taxon>Crotalus</taxon>
    </lineage>
</organism>
<gene>
    <name evidence="1" type="ORF">NXF25_010200</name>
</gene>
<keyword evidence="2" id="KW-1185">Reference proteome</keyword>
<dbReference type="PANTHER" id="PTHR10528">
    <property type="entry name" value="AF4/FMR2 FAMILY MEMBER"/>
    <property type="match status" value="1"/>
</dbReference>
<dbReference type="EMBL" id="JAOTOJ010000004">
    <property type="protein sequence ID" value="KAK9401844.1"/>
    <property type="molecule type" value="Genomic_DNA"/>
</dbReference>
<dbReference type="PANTHER" id="PTHR10528:SF16">
    <property type="entry name" value="AF4_FMR2 FAMILY MEMBER 3"/>
    <property type="match status" value="1"/>
</dbReference>
<dbReference type="Gene3D" id="6.10.250.2670">
    <property type="match status" value="1"/>
</dbReference>
<dbReference type="GO" id="GO:0032783">
    <property type="term" value="C:super elongation complex"/>
    <property type="evidence" value="ECO:0007669"/>
    <property type="project" value="TreeGrafter"/>
</dbReference>
<dbReference type="AlphaFoldDB" id="A0AAW1BIG5"/>
<accession>A0AAW1BIG5</accession>
<sequence length="86" mass="10240">MLRRKEWERRNQETQHEDRIFNASYSLFSEPYKTNKGDELSSRIQNTLGNYDEMKELLTDHSNQSQLVGVQKNLICLQFMKLTSVE</sequence>
<comment type="caution">
    <text evidence="1">The sequence shown here is derived from an EMBL/GenBank/DDBJ whole genome shotgun (WGS) entry which is preliminary data.</text>
</comment>
<proteinExistence type="predicted"/>
<reference evidence="1 2" key="1">
    <citation type="journal article" date="2024" name="Proc. Natl. Acad. Sci. U.S.A.">
        <title>The genetic regulatory architecture and epigenomic basis for age-related changes in rattlesnake venom.</title>
        <authorList>
            <person name="Hogan M.P."/>
            <person name="Holding M.L."/>
            <person name="Nystrom G.S."/>
            <person name="Colston T.J."/>
            <person name="Bartlett D.A."/>
            <person name="Mason A.J."/>
            <person name="Ellsworth S.A."/>
            <person name="Rautsaw R.M."/>
            <person name="Lawrence K.C."/>
            <person name="Strickland J.L."/>
            <person name="He B."/>
            <person name="Fraser P."/>
            <person name="Margres M.J."/>
            <person name="Gilbert D.M."/>
            <person name="Gibbs H.L."/>
            <person name="Parkinson C.L."/>
            <person name="Rokyta D.R."/>
        </authorList>
    </citation>
    <scope>NUCLEOTIDE SEQUENCE [LARGE SCALE GENOMIC DNA]</scope>
    <source>
        <strain evidence="1">DRR0105</strain>
    </source>
</reference>